<evidence type="ECO:0000256" key="1">
    <source>
        <dbReference type="SAM" id="MobiDB-lite"/>
    </source>
</evidence>
<keyword evidence="2" id="KW-0732">Signal</keyword>
<keyword evidence="4" id="KW-1185">Reference proteome</keyword>
<comment type="caution">
    <text evidence="3">The sequence shown here is derived from an EMBL/GenBank/DDBJ whole genome shotgun (WGS) entry which is preliminary data.</text>
</comment>
<dbReference type="EMBL" id="BMAT01009415">
    <property type="protein sequence ID" value="GFS05987.1"/>
    <property type="molecule type" value="Genomic_DNA"/>
</dbReference>
<feature type="signal peptide" evidence="2">
    <location>
        <begin position="1"/>
        <end position="17"/>
    </location>
</feature>
<name>A0AAV4I6V6_9GAST</name>
<evidence type="ECO:0000313" key="3">
    <source>
        <dbReference type="EMBL" id="GFS05987.1"/>
    </source>
</evidence>
<feature type="region of interest" description="Disordered" evidence="1">
    <location>
        <begin position="150"/>
        <end position="170"/>
    </location>
</feature>
<reference evidence="3 4" key="1">
    <citation type="journal article" date="2021" name="Elife">
        <title>Chloroplast acquisition without the gene transfer in kleptoplastic sea slugs, Plakobranchus ocellatus.</title>
        <authorList>
            <person name="Maeda T."/>
            <person name="Takahashi S."/>
            <person name="Yoshida T."/>
            <person name="Shimamura S."/>
            <person name="Takaki Y."/>
            <person name="Nagai Y."/>
            <person name="Toyoda A."/>
            <person name="Suzuki Y."/>
            <person name="Arimoto A."/>
            <person name="Ishii H."/>
            <person name="Satoh N."/>
            <person name="Nishiyama T."/>
            <person name="Hasebe M."/>
            <person name="Maruyama T."/>
            <person name="Minagawa J."/>
            <person name="Obokata J."/>
            <person name="Shigenobu S."/>
        </authorList>
    </citation>
    <scope>NUCLEOTIDE SEQUENCE [LARGE SCALE GENOMIC DNA]</scope>
</reference>
<feature type="compositionally biased region" description="Low complexity" evidence="1">
    <location>
        <begin position="83"/>
        <end position="115"/>
    </location>
</feature>
<proteinExistence type="predicted"/>
<feature type="chain" id="PRO_5043439140" evidence="2">
    <location>
        <begin position="18"/>
        <end position="199"/>
    </location>
</feature>
<sequence length="199" mass="21235">MLGMIIGIVLRILVTRCDDVVVGGGGGADVVDLVDFLGILCGGGCSSVSVDIHNAEVSLIADHLKVPSLERDARELQVVADPNSSNNTLSTIDTSTTSTATSRSGDIISSSSNSNTEQQENERGRSRLEASVSGAADLRHRLQAVTSRWRAGNTPAPNTTSIDLGDSNSRGKRKTCLSALSSRFCRRARFLSYYFRQSD</sequence>
<feature type="compositionally biased region" description="Polar residues" evidence="1">
    <location>
        <begin position="155"/>
        <end position="168"/>
    </location>
</feature>
<evidence type="ECO:0000313" key="4">
    <source>
        <dbReference type="Proteomes" id="UP000762676"/>
    </source>
</evidence>
<feature type="region of interest" description="Disordered" evidence="1">
    <location>
        <begin position="79"/>
        <end position="133"/>
    </location>
</feature>
<gene>
    <name evidence="3" type="ORF">ElyMa_004696000</name>
</gene>
<evidence type="ECO:0000256" key="2">
    <source>
        <dbReference type="SAM" id="SignalP"/>
    </source>
</evidence>
<dbReference type="Proteomes" id="UP000762676">
    <property type="component" value="Unassembled WGS sequence"/>
</dbReference>
<organism evidence="3 4">
    <name type="scientific">Elysia marginata</name>
    <dbReference type="NCBI Taxonomy" id="1093978"/>
    <lineage>
        <taxon>Eukaryota</taxon>
        <taxon>Metazoa</taxon>
        <taxon>Spiralia</taxon>
        <taxon>Lophotrochozoa</taxon>
        <taxon>Mollusca</taxon>
        <taxon>Gastropoda</taxon>
        <taxon>Heterobranchia</taxon>
        <taxon>Euthyneura</taxon>
        <taxon>Panpulmonata</taxon>
        <taxon>Sacoglossa</taxon>
        <taxon>Placobranchoidea</taxon>
        <taxon>Plakobranchidae</taxon>
        <taxon>Elysia</taxon>
    </lineage>
</organism>
<dbReference type="AlphaFoldDB" id="A0AAV4I6V6"/>
<protein>
    <submittedName>
        <fullName evidence="3">Uncharacterized protein</fullName>
    </submittedName>
</protein>
<accession>A0AAV4I6V6</accession>